<dbReference type="Proteomes" id="UP001152795">
    <property type="component" value="Unassembled WGS sequence"/>
</dbReference>
<evidence type="ECO:0000313" key="7">
    <source>
        <dbReference type="Proteomes" id="UP001152795"/>
    </source>
</evidence>
<organism evidence="6 7">
    <name type="scientific">Paramuricea clavata</name>
    <name type="common">Red gorgonian</name>
    <name type="synonym">Violescent sea-whip</name>
    <dbReference type="NCBI Taxonomy" id="317549"/>
    <lineage>
        <taxon>Eukaryota</taxon>
        <taxon>Metazoa</taxon>
        <taxon>Cnidaria</taxon>
        <taxon>Anthozoa</taxon>
        <taxon>Octocorallia</taxon>
        <taxon>Malacalcyonacea</taxon>
        <taxon>Plexauridae</taxon>
        <taxon>Paramuricea</taxon>
    </lineage>
</organism>
<evidence type="ECO:0000256" key="3">
    <source>
        <dbReference type="ARBA" id="ARBA00022490"/>
    </source>
</evidence>
<keyword evidence="7" id="KW-1185">Reference proteome</keyword>
<evidence type="ECO:0000313" key="6">
    <source>
        <dbReference type="EMBL" id="CAB4012978.1"/>
    </source>
</evidence>
<dbReference type="OrthoDB" id="9973935at2759"/>
<dbReference type="SUPFAM" id="SSF56112">
    <property type="entry name" value="Protein kinase-like (PK-like)"/>
    <property type="match status" value="1"/>
</dbReference>
<comment type="caution">
    <text evidence="6">The sequence shown here is derived from an EMBL/GenBank/DDBJ whole genome shotgun (WGS) entry which is preliminary data.</text>
</comment>
<keyword evidence="3" id="KW-0963">Cytoplasm</keyword>
<accession>A0A6S7JQV8</accession>
<evidence type="ECO:0000256" key="5">
    <source>
        <dbReference type="ARBA" id="ARBA00022777"/>
    </source>
</evidence>
<evidence type="ECO:0000256" key="4">
    <source>
        <dbReference type="ARBA" id="ARBA00022679"/>
    </source>
</evidence>
<keyword evidence="4" id="KW-0808">Transferase</keyword>
<dbReference type="InterPro" id="IPR050249">
    <property type="entry name" value="Pseudomonas-type_ThrB"/>
</dbReference>
<comment type="similarity">
    <text evidence="2">Belongs to the aminoglycoside phosphotransferase family.</text>
</comment>
<sequence>MDRPLVTRDQAIDLADEIFGFKVDSSSAKSAKELDSYDDRNFYLRGMKDGKEGEFLLKVYNRCFEDRKVIDAIHKIMFCLKDGGVICPLPQKTVTGNYLEIRNLPVTPGIQEAKKPKLDEKNDLSLCIVCLFTFVPGKTIKDFQDHGHTFKDELFYRVGQIVANVASALKVETLVMFLRGISEVNCSKIVLDFYSCE</sequence>
<name>A0A6S7JQV8_PARCT</name>
<dbReference type="GO" id="GO:0019202">
    <property type="term" value="F:amino acid kinase activity"/>
    <property type="evidence" value="ECO:0007669"/>
    <property type="project" value="TreeGrafter"/>
</dbReference>
<proteinExistence type="inferred from homology"/>
<reference evidence="6" key="1">
    <citation type="submission" date="2020-04" db="EMBL/GenBank/DDBJ databases">
        <authorList>
            <person name="Alioto T."/>
            <person name="Alioto T."/>
            <person name="Gomez Garrido J."/>
        </authorList>
    </citation>
    <scope>NUCLEOTIDE SEQUENCE</scope>
    <source>
        <strain evidence="6">A484AB</strain>
    </source>
</reference>
<evidence type="ECO:0000256" key="1">
    <source>
        <dbReference type="ARBA" id="ARBA00004496"/>
    </source>
</evidence>
<comment type="subcellular location">
    <subcellularLocation>
        <location evidence="1">Cytoplasm</location>
    </subcellularLocation>
</comment>
<dbReference type="GO" id="GO:0005737">
    <property type="term" value="C:cytoplasm"/>
    <property type="evidence" value="ECO:0007669"/>
    <property type="project" value="UniProtKB-SubCell"/>
</dbReference>
<dbReference type="PANTHER" id="PTHR21064:SF1">
    <property type="entry name" value="HYDROXYLYSINE KINASE"/>
    <property type="match status" value="1"/>
</dbReference>
<keyword evidence="5" id="KW-0418">Kinase</keyword>
<gene>
    <name evidence="6" type="ORF">PACLA_8A064165</name>
</gene>
<protein>
    <submittedName>
        <fullName evidence="6">Uncharacterized protein</fullName>
    </submittedName>
</protein>
<dbReference type="AlphaFoldDB" id="A0A6S7JQV8"/>
<evidence type="ECO:0000256" key="2">
    <source>
        <dbReference type="ARBA" id="ARBA00006219"/>
    </source>
</evidence>
<dbReference type="InterPro" id="IPR011009">
    <property type="entry name" value="Kinase-like_dom_sf"/>
</dbReference>
<dbReference type="EMBL" id="CACRXK020007702">
    <property type="protein sequence ID" value="CAB4012978.1"/>
    <property type="molecule type" value="Genomic_DNA"/>
</dbReference>
<dbReference type="PANTHER" id="PTHR21064">
    <property type="entry name" value="AMINOGLYCOSIDE PHOSPHOTRANSFERASE DOMAIN-CONTAINING PROTEIN-RELATED"/>
    <property type="match status" value="1"/>
</dbReference>